<sequence length="376" mass="42497">MNSSKQSESSRRRFLQTSLVGAAATFATPAIVTARKTNSNPIVGSGEYQYEVQHSFPQLPDKYHWQTTHNVAFDSEGNLYVIHEGKFENPEHPTIFVFDETGKFMRAFGEQFVGGGHGLEIRNEDGEDFLYVCAYQQQRSFAKLTTAGEQVWRKGAPMKSGVYAKGEDSFPRKRDDNPWGRDRFIPTNIAFLSEGGFLLIDGYGAYRIHRYDRDANWVSSFGEPGDPTNKKDGTFKLPHGIWIDNRGGEPLVVVADREFDRLQWFTLGGEHQQTLDGFLWPANVDTYGDVMLVSELVARVTLLDKNNEVIAHLGTDTKRIQQDQRDTGGFSIRTDESKWLSGKFIHPHDACFDKDGNIFVAEWVATGRVSKLRRLG</sequence>
<protein>
    <submittedName>
        <fullName evidence="3">NHL repeat protein</fullName>
    </submittedName>
</protein>
<organism evidence="3 4">
    <name type="scientific">Bythopirellula polymerisocia</name>
    <dbReference type="NCBI Taxonomy" id="2528003"/>
    <lineage>
        <taxon>Bacteria</taxon>
        <taxon>Pseudomonadati</taxon>
        <taxon>Planctomycetota</taxon>
        <taxon>Planctomycetia</taxon>
        <taxon>Pirellulales</taxon>
        <taxon>Lacipirellulaceae</taxon>
        <taxon>Bythopirellula</taxon>
    </lineage>
</organism>
<dbReference type="PANTHER" id="PTHR10680:SF14">
    <property type="entry name" value="PEPTIDYL-GLYCINE ALPHA-AMIDATING MONOOXYGENASE"/>
    <property type="match status" value="1"/>
</dbReference>
<proteinExistence type="predicted"/>
<evidence type="ECO:0000256" key="1">
    <source>
        <dbReference type="ARBA" id="ARBA00022729"/>
    </source>
</evidence>
<comment type="caution">
    <text evidence="3">The sequence shown here is derived from an EMBL/GenBank/DDBJ whole genome shotgun (WGS) entry which is preliminary data.</text>
</comment>
<accession>A0A5C6CGE8</accession>
<dbReference type="RefSeq" id="WP_146452215.1">
    <property type="nucleotide sequence ID" value="NZ_SJPS01000006.1"/>
</dbReference>
<dbReference type="EMBL" id="SJPS01000006">
    <property type="protein sequence ID" value="TWU23730.1"/>
    <property type="molecule type" value="Genomic_DNA"/>
</dbReference>
<dbReference type="PROSITE" id="PS51318">
    <property type="entry name" value="TAT"/>
    <property type="match status" value="1"/>
</dbReference>
<dbReference type="SUPFAM" id="SSF63829">
    <property type="entry name" value="Calcium-dependent phosphotriesterase"/>
    <property type="match status" value="1"/>
</dbReference>
<dbReference type="InterPro" id="IPR011042">
    <property type="entry name" value="6-blade_b-propeller_TolB-like"/>
</dbReference>
<dbReference type="AlphaFoldDB" id="A0A5C6CGE8"/>
<evidence type="ECO:0000313" key="3">
    <source>
        <dbReference type="EMBL" id="TWU23730.1"/>
    </source>
</evidence>
<dbReference type="GO" id="GO:0005576">
    <property type="term" value="C:extracellular region"/>
    <property type="evidence" value="ECO:0007669"/>
    <property type="project" value="TreeGrafter"/>
</dbReference>
<dbReference type="Gene3D" id="2.120.10.30">
    <property type="entry name" value="TolB, C-terminal domain"/>
    <property type="match status" value="1"/>
</dbReference>
<evidence type="ECO:0000313" key="4">
    <source>
        <dbReference type="Proteomes" id="UP000318437"/>
    </source>
</evidence>
<name>A0A5C6CGE8_9BACT</name>
<keyword evidence="2" id="KW-0325">Glycoprotein</keyword>
<reference evidence="3 4" key="1">
    <citation type="submission" date="2019-02" db="EMBL/GenBank/DDBJ databases">
        <title>Deep-cultivation of Planctomycetes and their phenomic and genomic characterization uncovers novel biology.</title>
        <authorList>
            <person name="Wiegand S."/>
            <person name="Jogler M."/>
            <person name="Boedeker C."/>
            <person name="Pinto D."/>
            <person name="Vollmers J."/>
            <person name="Rivas-Marin E."/>
            <person name="Kohn T."/>
            <person name="Peeters S.H."/>
            <person name="Heuer A."/>
            <person name="Rast P."/>
            <person name="Oberbeckmann S."/>
            <person name="Bunk B."/>
            <person name="Jeske O."/>
            <person name="Meyerdierks A."/>
            <person name="Storesund J.E."/>
            <person name="Kallscheuer N."/>
            <person name="Luecker S."/>
            <person name="Lage O.M."/>
            <person name="Pohl T."/>
            <person name="Merkel B.J."/>
            <person name="Hornburger P."/>
            <person name="Mueller R.-W."/>
            <person name="Bruemmer F."/>
            <person name="Labrenz M."/>
            <person name="Spormann A.M."/>
            <person name="Op Den Camp H."/>
            <person name="Overmann J."/>
            <person name="Amann R."/>
            <person name="Jetten M.S.M."/>
            <person name="Mascher T."/>
            <person name="Medema M.H."/>
            <person name="Devos D.P."/>
            <person name="Kaster A.-K."/>
            <person name="Ovreas L."/>
            <person name="Rohde M."/>
            <person name="Galperin M.Y."/>
            <person name="Jogler C."/>
        </authorList>
    </citation>
    <scope>NUCLEOTIDE SEQUENCE [LARGE SCALE GENOMIC DNA]</scope>
    <source>
        <strain evidence="3 4">Pla144</strain>
    </source>
</reference>
<gene>
    <name evidence="3" type="ORF">Pla144_39050</name>
</gene>
<evidence type="ECO:0000256" key="2">
    <source>
        <dbReference type="ARBA" id="ARBA00023180"/>
    </source>
</evidence>
<dbReference type="OrthoDB" id="9799230at2"/>
<dbReference type="InterPro" id="IPR006311">
    <property type="entry name" value="TAT_signal"/>
</dbReference>
<keyword evidence="4" id="KW-1185">Reference proteome</keyword>
<dbReference type="Proteomes" id="UP000318437">
    <property type="component" value="Unassembled WGS sequence"/>
</dbReference>
<dbReference type="PANTHER" id="PTHR10680">
    <property type="entry name" value="PEPTIDYL-GLYCINE ALPHA-AMIDATING MONOOXYGENASE"/>
    <property type="match status" value="1"/>
</dbReference>
<keyword evidence="1" id="KW-0732">Signal</keyword>